<sequence>MSKQRSIAFSLPPRSAASVDPELPPEVFSPGGYPRRIRMRTEIKRALVTALVATVFVGGCERVPEAFSTKTPEEIKQLTAVTDAVVSLARSVDDSSKREAIRQTVAAVAAADAQYQWHGDAIVNTTNAATLGCIDAHGITVLDLETLLARLDEAVQQQDEKKIAGRRGLLQELAMNATGCATQSTQFLIGLEKRPEALEHGAVLISGIFAIASSMRAAGGLSIGLLLEEQVRNYETVVARLGDERDVPIITDALPKLREAVAVLKEANSVADPHRDPSPDTAAARSVSESGGGTHPSTSD</sequence>
<accession>A0ABS1WQH0</accession>
<comment type="caution">
    <text evidence="2">The sequence shown here is derived from an EMBL/GenBank/DDBJ whole genome shotgun (WGS) entry which is preliminary data.</text>
</comment>
<feature type="region of interest" description="Disordered" evidence="1">
    <location>
        <begin position="266"/>
        <end position="300"/>
    </location>
</feature>
<organism evidence="2 3">
    <name type="scientific">Steroidobacter gossypii</name>
    <dbReference type="NCBI Taxonomy" id="2805490"/>
    <lineage>
        <taxon>Bacteria</taxon>
        <taxon>Pseudomonadati</taxon>
        <taxon>Pseudomonadota</taxon>
        <taxon>Gammaproteobacteria</taxon>
        <taxon>Steroidobacterales</taxon>
        <taxon>Steroidobacteraceae</taxon>
        <taxon>Steroidobacter</taxon>
    </lineage>
</organism>
<dbReference type="Proteomes" id="UP000661077">
    <property type="component" value="Unassembled WGS sequence"/>
</dbReference>
<name>A0ABS1WQH0_9GAMM</name>
<keyword evidence="3" id="KW-1185">Reference proteome</keyword>
<evidence type="ECO:0000256" key="1">
    <source>
        <dbReference type="SAM" id="MobiDB-lite"/>
    </source>
</evidence>
<dbReference type="EMBL" id="JAEVLS010000001">
    <property type="protein sequence ID" value="MBM0103205.1"/>
    <property type="molecule type" value="Genomic_DNA"/>
</dbReference>
<gene>
    <name evidence="2" type="ORF">JM946_00530</name>
</gene>
<feature type="region of interest" description="Disordered" evidence="1">
    <location>
        <begin position="1"/>
        <end position="23"/>
    </location>
</feature>
<evidence type="ECO:0008006" key="4">
    <source>
        <dbReference type="Google" id="ProtNLM"/>
    </source>
</evidence>
<evidence type="ECO:0000313" key="2">
    <source>
        <dbReference type="EMBL" id="MBM0103205.1"/>
    </source>
</evidence>
<evidence type="ECO:0000313" key="3">
    <source>
        <dbReference type="Proteomes" id="UP000661077"/>
    </source>
</evidence>
<dbReference type="RefSeq" id="WP_203165191.1">
    <property type="nucleotide sequence ID" value="NZ_JAEVLS010000001.1"/>
</dbReference>
<proteinExistence type="predicted"/>
<reference evidence="2 3" key="1">
    <citation type="journal article" date="2021" name="Int. J. Syst. Evol. Microbiol.">
        <title>Steroidobacter gossypii sp. nov., isolated from soil of cotton cropping field.</title>
        <authorList>
            <person name="Huang R."/>
            <person name="Yang S."/>
            <person name="Zhen C."/>
            <person name="Liu W."/>
        </authorList>
    </citation>
    <scope>NUCLEOTIDE SEQUENCE [LARGE SCALE GENOMIC DNA]</scope>
    <source>
        <strain evidence="2 3">S1-65</strain>
    </source>
</reference>
<protein>
    <recommendedName>
        <fullName evidence="4">Secreted protein</fullName>
    </recommendedName>
</protein>